<gene>
    <name evidence="4" type="ORF">KA717_15110</name>
</gene>
<dbReference type="Pfam" id="PF01565">
    <property type="entry name" value="FAD_binding_4"/>
    <property type="match status" value="1"/>
</dbReference>
<feature type="domain" description="FAD-binding PCMH-type" evidence="3">
    <location>
        <begin position="47"/>
        <end position="220"/>
    </location>
</feature>
<dbReference type="GO" id="GO:0008720">
    <property type="term" value="F:D-lactate dehydrogenase (NAD+) activity"/>
    <property type="evidence" value="ECO:0007669"/>
    <property type="project" value="TreeGrafter"/>
</dbReference>
<sequence length="456" mass="50651">MNNRPDLIADILLQLAAYQIRVITDCQQIQKLSLDYYHFSPVLTRQLAHKRGDLVVFPKTEQEILLVAQLCVQNHIPLTVRGAGTGNYGQCIPLLGGIILDLTDMNRILAVEPGRARVEPGVKMAAIDKVTREIGWELRIAPSTYQTATLGGFIGGGSAGMGSINYGMISDRGNVQALRIVTLENTPQVLELKGDETQPILHAYGTNGIITQIEIALAPTYPWAEVIICFQDFLRAIAFAQDLGDSSGIIKKQIAVHASPIPQYFTALRRYLPQDQSCVLAIVSEYDLLALSNLVCHYQGSITYQKMSGETSKHLNLLEFNWNHTTLLARSHDPSLTYLQVAYGNLARVEQLYRYFGDEVMIHLEFLRANGNVIPAGLPLVKFTNEDRLQEIINEHRSLGASIANPHVYTIEEGGSGEINPDQLAFKKRVDPHGLMNPGKMKTWQNSSTLSLDQKY</sequence>
<evidence type="ECO:0000313" key="4">
    <source>
        <dbReference type="EMBL" id="UXE63775.1"/>
    </source>
</evidence>
<dbReference type="Gene3D" id="3.30.465.10">
    <property type="match status" value="1"/>
</dbReference>
<dbReference type="InterPro" id="IPR006094">
    <property type="entry name" value="Oxid_FAD_bind_N"/>
</dbReference>
<dbReference type="InterPro" id="IPR016166">
    <property type="entry name" value="FAD-bd_PCMH"/>
</dbReference>
<evidence type="ECO:0000259" key="3">
    <source>
        <dbReference type="PROSITE" id="PS51387"/>
    </source>
</evidence>
<dbReference type="AlphaFoldDB" id="A0A977PZT8"/>
<dbReference type="InterPro" id="IPR036318">
    <property type="entry name" value="FAD-bd_PCMH-like_sf"/>
</dbReference>
<accession>A0A977PZT8</accession>
<organism evidence="4">
    <name type="scientific">Woronichinia naegeliana WA131</name>
    <dbReference type="NCBI Taxonomy" id="2824559"/>
    <lineage>
        <taxon>Bacteria</taxon>
        <taxon>Bacillati</taxon>
        <taxon>Cyanobacteriota</taxon>
        <taxon>Cyanophyceae</taxon>
        <taxon>Synechococcales</taxon>
        <taxon>Coelosphaeriaceae</taxon>
        <taxon>Woronichinia</taxon>
    </lineage>
</organism>
<dbReference type="SUPFAM" id="SSF56176">
    <property type="entry name" value="FAD-binding/transporter-associated domain-like"/>
    <property type="match status" value="1"/>
</dbReference>
<dbReference type="PANTHER" id="PTHR11748">
    <property type="entry name" value="D-LACTATE DEHYDROGENASE"/>
    <property type="match status" value="1"/>
</dbReference>
<protein>
    <submittedName>
        <fullName evidence="4">FAD-binding oxidoreductase</fullName>
    </submittedName>
</protein>
<keyword evidence="1" id="KW-0285">Flavoprotein</keyword>
<keyword evidence="2" id="KW-0274">FAD</keyword>
<dbReference type="SUPFAM" id="SSF55103">
    <property type="entry name" value="FAD-linked oxidases, C-terminal domain"/>
    <property type="match status" value="1"/>
</dbReference>
<evidence type="ECO:0000256" key="2">
    <source>
        <dbReference type="ARBA" id="ARBA00022827"/>
    </source>
</evidence>
<reference evidence="4" key="1">
    <citation type="submission" date="2021-04" db="EMBL/GenBank/DDBJ databases">
        <title>Genome sequence of Woronichinia naegeliana from Washington state freshwater lake bloom.</title>
        <authorList>
            <person name="Dreher T.W."/>
        </authorList>
    </citation>
    <scope>NUCLEOTIDE SEQUENCE</scope>
    <source>
        <strain evidence="4">WA131</strain>
    </source>
</reference>
<dbReference type="InterPro" id="IPR016164">
    <property type="entry name" value="FAD-linked_Oxase-like_C"/>
</dbReference>
<dbReference type="KEGG" id="wna:KA717_15110"/>
<dbReference type="PROSITE" id="PS51387">
    <property type="entry name" value="FAD_PCMH"/>
    <property type="match status" value="1"/>
</dbReference>
<name>A0A977PZT8_9CYAN</name>
<dbReference type="PANTHER" id="PTHR11748:SF119">
    <property type="entry name" value="D-2-HYDROXYGLUTARATE DEHYDROGENASE"/>
    <property type="match status" value="1"/>
</dbReference>
<dbReference type="GO" id="GO:0004458">
    <property type="term" value="F:D-lactate dehydrogenase (cytochrome) activity"/>
    <property type="evidence" value="ECO:0007669"/>
    <property type="project" value="TreeGrafter"/>
</dbReference>
<dbReference type="InterPro" id="IPR016169">
    <property type="entry name" value="FAD-bd_PCMH_sub2"/>
</dbReference>
<dbReference type="Proteomes" id="UP001065613">
    <property type="component" value="Chromosome"/>
</dbReference>
<dbReference type="GO" id="GO:1903457">
    <property type="term" value="P:lactate catabolic process"/>
    <property type="evidence" value="ECO:0007669"/>
    <property type="project" value="TreeGrafter"/>
</dbReference>
<evidence type="ECO:0000256" key="1">
    <source>
        <dbReference type="ARBA" id="ARBA00022630"/>
    </source>
</evidence>
<dbReference type="EMBL" id="CP073041">
    <property type="protein sequence ID" value="UXE63775.1"/>
    <property type="molecule type" value="Genomic_DNA"/>
</dbReference>
<proteinExistence type="predicted"/>
<dbReference type="GO" id="GO:0071949">
    <property type="term" value="F:FAD binding"/>
    <property type="evidence" value="ECO:0007669"/>
    <property type="project" value="InterPro"/>
</dbReference>